<dbReference type="HOGENOM" id="CLU_1915305_0_0_6"/>
<dbReference type="STRING" id="1348114.OM33_16480"/>
<sequence>MLKGLMIAAITITLVITTIVLNNDFDYIQHGDAKFVYDTTSVNDEMAQTIHQFLLDKNSYQGQTGELFLLKQTETGKWLVKFPVYQGGDVAPQLMRELEVFAKDLQKQVLNGAPLEVHITNAGYQGVQYFEV</sequence>
<proteinExistence type="predicted"/>
<organism evidence="1 2">
    <name type="scientific">Pseudoalteromonas piratica</name>
    <dbReference type="NCBI Taxonomy" id="1348114"/>
    <lineage>
        <taxon>Bacteria</taxon>
        <taxon>Pseudomonadati</taxon>
        <taxon>Pseudomonadota</taxon>
        <taxon>Gammaproteobacteria</taxon>
        <taxon>Alteromonadales</taxon>
        <taxon>Pseudoalteromonadaceae</taxon>
        <taxon>Pseudoalteromonas</taxon>
    </lineage>
</organism>
<evidence type="ECO:0000313" key="1">
    <source>
        <dbReference type="EMBL" id="AIY66723.1"/>
    </source>
</evidence>
<dbReference type="Proteomes" id="UP000030341">
    <property type="component" value="Chromosome 2"/>
</dbReference>
<keyword evidence="2" id="KW-1185">Reference proteome</keyword>
<accession>A0A0A7EJK6</accession>
<dbReference type="OrthoDB" id="6293364at2"/>
<name>A0A0A7EJK6_9GAMM</name>
<evidence type="ECO:0000313" key="2">
    <source>
        <dbReference type="Proteomes" id="UP000030341"/>
    </source>
</evidence>
<dbReference type="KEGG" id="pseo:OM33_16480"/>
<dbReference type="eggNOG" id="ENOG5033Z0P">
    <property type="taxonomic scope" value="Bacteria"/>
</dbReference>
<protein>
    <submittedName>
        <fullName evidence="1">Uncharacterized protein</fullName>
    </submittedName>
</protein>
<dbReference type="EMBL" id="CP009889">
    <property type="protein sequence ID" value="AIY66723.1"/>
    <property type="molecule type" value="Genomic_DNA"/>
</dbReference>
<reference evidence="1 2" key="1">
    <citation type="submission" date="2014-11" db="EMBL/GenBank/DDBJ databases">
        <title>Complete Genome Sequence of Pseudoalteromonas sp. Strain OCN003 Isolated from Kaneohe Bay, Oahu, Hawaii.</title>
        <authorList>
            <person name="Beurmann S."/>
            <person name="Videau P."/>
            <person name="Ushijima B."/>
            <person name="Smith A.M."/>
            <person name="Aeby G.S."/>
            <person name="Callahan S.M."/>
            <person name="Belcaid M."/>
        </authorList>
    </citation>
    <scope>NUCLEOTIDE SEQUENCE [LARGE SCALE GENOMIC DNA]</scope>
    <source>
        <strain evidence="1 2">OCN003</strain>
    </source>
</reference>
<dbReference type="AlphaFoldDB" id="A0A0A7EJK6"/>
<dbReference type="RefSeq" id="WP_040135182.1">
    <property type="nucleotide sequence ID" value="NZ_CP009889.1"/>
</dbReference>
<gene>
    <name evidence="1" type="ORF">OM33_16480</name>
</gene>